<evidence type="ECO:0000313" key="4">
    <source>
        <dbReference type="Proteomes" id="UP001161247"/>
    </source>
</evidence>
<accession>A0AAV1DYY7</accession>
<evidence type="ECO:0000256" key="2">
    <source>
        <dbReference type="SAM" id="Phobius"/>
    </source>
</evidence>
<gene>
    <name evidence="3" type="ORF">OLC1_LOCUS19217</name>
</gene>
<dbReference type="EMBL" id="OX459124">
    <property type="protein sequence ID" value="CAI9111933.1"/>
    <property type="molecule type" value="Genomic_DNA"/>
</dbReference>
<protein>
    <submittedName>
        <fullName evidence="3">OLC1v1012282C1</fullName>
    </submittedName>
</protein>
<organism evidence="3 4">
    <name type="scientific">Oldenlandia corymbosa var. corymbosa</name>
    <dbReference type="NCBI Taxonomy" id="529605"/>
    <lineage>
        <taxon>Eukaryota</taxon>
        <taxon>Viridiplantae</taxon>
        <taxon>Streptophyta</taxon>
        <taxon>Embryophyta</taxon>
        <taxon>Tracheophyta</taxon>
        <taxon>Spermatophyta</taxon>
        <taxon>Magnoliopsida</taxon>
        <taxon>eudicotyledons</taxon>
        <taxon>Gunneridae</taxon>
        <taxon>Pentapetalae</taxon>
        <taxon>asterids</taxon>
        <taxon>lamiids</taxon>
        <taxon>Gentianales</taxon>
        <taxon>Rubiaceae</taxon>
        <taxon>Rubioideae</taxon>
        <taxon>Spermacoceae</taxon>
        <taxon>Hedyotis-Oldenlandia complex</taxon>
        <taxon>Oldenlandia</taxon>
    </lineage>
</organism>
<feature type="region of interest" description="Disordered" evidence="1">
    <location>
        <begin position="67"/>
        <end position="86"/>
    </location>
</feature>
<reference evidence="3" key="1">
    <citation type="submission" date="2023-03" db="EMBL/GenBank/DDBJ databases">
        <authorList>
            <person name="Julca I."/>
        </authorList>
    </citation>
    <scope>NUCLEOTIDE SEQUENCE</scope>
</reference>
<evidence type="ECO:0000313" key="3">
    <source>
        <dbReference type="EMBL" id="CAI9111933.1"/>
    </source>
</evidence>
<dbReference type="Proteomes" id="UP001161247">
    <property type="component" value="Chromosome 7"/>
</dbReference>
<dbReference type="AlphaFoldDB" id="A0AAV1DYY7"/>
<name>A0AAV1DYY7_OLDCO</name>
<evidence type="ECO:0000256" key="1">
    <source>
        <dbReference type="SAM" id="MobiDB-lite"/>
    </source>
</evidence>
<keyword evidence="2" id="KW-0472">Membrane</keyword>
<feature type="compositionally biased region" description="Polar residues" evidence="1">
    <location>
        <begin position="67"/>
        <end position="79"/>
    </location>
</feature>
<keyword evidence="2" id="KW-1133">Transmembrane helix</keyword>
<keyword evidence="2" id="KW-0812">Transmembrane</keyword>
<sequence length="144" mass="14802">MDSSLSGENSQKMAFPKTVAPIVASAGGVAMFLVIASLLLISHPIGSTVSSYFYGVDRTVKVDHFATSNNRTSSKPSQTNVSGISNGNSSGLVLEIGTKQSSNGGKNADTAGNKTATLDVFDGANVQKSNRTADNLATSGKMDL</sequence>
<keyword evidence="4" id="KW-1185">Reference proteome</keyword>
<feature type="transmembrane region" description="Helical" evidence="2">
    <location>
        <begin position="20"/>
        <end position="41"/>
    </location>
</feature>
<proteinExistence type="predicted"/>